<feature type="chain" id="PRO_5003436562" description="F-box domain-containing protein" evidence="1">
    <location>
        <begin position="19"/>
        <end position="566"/>
    </location>
</feature>
<dbReference type="Proteomes" id="UP000007322">
    <property type="component" value="Chromosome 7"/>
</dbReference>
<dbReference type="InterPro" id="IPR038883">
    <property type="entry name" value="AN11006-like"/>
</dbReference>
<dbReference type="RefSeq" id="XP_003667324.1">
    <property type="nucleotide sequence ID" value="XM_003667276.1"/>
</dbReference>
<dbReference type="PANTHER" id="PTHR42085:SF6">
    <property type="entry name" value="F-BOX DOMAIN-CONTAINING PROTEIN"/>
    <property type="match status" value="1"/>
</dbReference>
<protein>
    <recommendedName>
        <fullName evidence="4">F-box domain-containing protein</fullName>
    </recommendedName>
</protein>
<organism evidence="2 3">
    <name type="scientific">Thermothelomyces thermophilus (strain ATCC 42464 / BCRC 31852 / DSM 1799)</name>
    <name type="common">Sporotrichum thermophile</name>
    <dbReference type="NCBI Taxonomy" id="573729"/>
    <lineage>
        <taxon>Eukaryota</taxon>
        <taxon>Fungi</taxon>
        <taxon>Dikarya</taxon>
        <taxon>Ascomycota</taxon>
        <taxon>Pezizomycotina</taxon>
        <taxon>Sordariomycetes</taxon>
        <taxon>Sordariomycetidae</taxon>
        <taxon>Sordariales</taxon>
        <taxon>Chaetomiaceae</taxon>
        <taxon>Thermothelomyces</taxon>
    </lineage>
</organism>
<keyword evidence="3" id="KW-1185">Reference proteome</keyword>
<dbReference type="VEuPathDB" id="FungiDB:MYCTH_2313022"/>
<gene>
    <name evidence="2" type="ORF">MYCTH_2313022</name>
</gene>
<accession>G2QNK6</accession>
<evidence type="ECO:0000313" key="3">
    <source>
        <dbReference type="Proteomes" id="UP000007322"/>
    </source>
</evidence>
<dbReference type="KEGG" id="mtm:MYCTH_2313022"/>
<feature type="signal peptide" evidence="1">
    <location>
        <begin position="1"/>
        <end position="18"/>
    </location>
</feature>
<name>G2QNK6_THET4</name>
<evidence type="ECO:0000256" key="1">
    <source>
        <dbReference type="SAM" id="SignalP"/>
    </source>
</evidence>
<dbReference type="AlphaFoldDB" id="G2QNK6"/>
<dbReference type="InParanoid" id="G2QNK6"/>
<dbReference type="HOGENOM" id="CLU_021744_0_0_1"/>
<dbReference type="GeneID" id="11509953"/>
<dbReference type="EMBL" id="CP003008">
    <property type="protein sequence ID" value="AEO62079.1"/>
    <property type="molecule type" value="Genomic_DNA"/>
</dbReference>
<dbReference type="eggNOG" id="ENOG502SYM4">
    <property type="taxonomic scope" value="Eukaryota"/>
</dbReference>
<dbReference type="PANTHER" id="PTHR42085">
    <property type="entry name" value="F-BOX DOMAIN-CONTAINING PROTEIN"/>
    <property type="match status" value="1"/>
</dbReference>
<reference evidence="2 3" key="1">
    <citation type="journal article" date="2011" name="Nat. Biotechnol.">
        <title>Comparative genomic analysis of the thermophilic biomass-degrading fungi Myceliophthora thermophila and Thielavia terrestris.</title>
        <authorList>
            <person name="Berka R.M."/>
            <person name="Grigoriev I.V."/>
            <person name="Otillar R."/>
            <person name="Salamov A."/>
            <person name="Grimwood J."/>
            <person name="Reid I."/>
            <person name="Ishmael N."/>
            <person name="John T."/>
            <person name="Darmond C."/>
            <person name="Moisan M.-C."/>
            <person name="Henrissat B."/>
            <person name="Coutinho P.M."/>
            <person name="Lombard V."/>
            <person name="Natvig D.O."/>
            <person name="Lindquist E."/>
            <person name="Schmutz J."/>
            <person name="Lucas S."/>
            <person name="Harris P."/>
            <person name="Powlowski J."/>
            <person name="Bellemare A."/>
            <person name="Taylor D."/>
            <person name="Butler G."/>
            <person name="de Vries R.P."/>
            <person name="Allijn I.E."/>
            <person name="van den Brink J."/>
            <person name="Ushinsky S."/>
            <person name="Storms R."/>
            <person name="Powell A.J."/>
            <person name="Paulsen I.T."/>
            <person name="Elbourne L.D.H."/>
            <person name="Baker S.E."/>
            <person name="Magnuson J."/>
            <person name="LaBoissiere S."/>
            <person name="Clutterbuck A.J."/>
            <person name="Martinez D."/>
            <person name="Wogulis M."/>
            <person name="de Leon A.L."/>
            <person name="Rey M.W."/>
            <person name="Tsang A."/>
        </authorList>
    </citation>
    <scope>NUCLEOTIDE SEQUENCE [LARGE SCALE GENOMIC DNA]</scope>
    <source>
        <strain evidence="3">ATCC 42464 / BCRC 31852 / DSM 1799</strain>
    </source>
</reference>
<proteinExistence type="predicted"/>
<keyword evidence="1" id="KW-0732">Signal</keyword>
<evidence type="ECO:0008006" key="4">
    <source>
        <dbReference type="Google" id="ProtNLM"/>
    </source>
</evidence>
<dbReference type="OrthoDB" id="4564371at2759"/>
<sequence>MAFHGLLLSCSRIYLEAAALLYSANEFVLHYETPGSLQPLLALTPPVLSSLASLKIVLTQTACHHPAEKTWVYLDCCVRGYSKLHCRRFHIGIHQLPLPHSPPGADNDDPSAAATDLLSEWHAAASHLSSHITPGRLELGLVCDIDPQHQDAIDLANRALEPLRHLPLLRDCHIRLCETPNPRLSRLARDVVMQSCGITLPYLEPVPGKTTFLTLPRELRLRILEYTDLVTPTKEVWWCRKDFGYSWSGNQGRLACVDPWRWECPYNSISECWFRRKTHVVTMSERSIGCFCRRRHAAISTTCTCWAPPGPALFLVSRAWCRDAQLVFFSANRFVVHDLDIAYPQSTDDPGAYPHWKGEIIDGDYPFRRFAASHFLREIIPPHCIAYLRFLELVFPFYRHATWPQTDHPATEDWRDTVAWLRDKINGPALTMRLFVTEEDEIRPPGLPHTVAERDKVYRAYMSILQPLRQLTEGANGLAGFYTNLHVYPQRWIENVSGIRAGKMWEREHKALKEKAERYVMGDRYDSLYANGREEPKLSVWRHVDRFHFEFDPRMEIRSPHTGLNE</sequence>
<evidence type="ECO:0000313" key="2">
    <source>
        <dbReference type="EMBL" id="AEO62079.1"/>
    </source>
</evidence>
<dbReference type="OMA" id="FVHAAWP"/>